<reference evidence="1" key="1">
    <citation type="submission" date="2023-06" db="EMBL/GenBank/DDBJ databases">
        <authorList>
            <person name="Kurt Z."/>
        </authorList>
    </citation>
    <scope>NUCLEOTIDE SEQUENCE</scope>
</reference>
<protein>
    <submittedName>
        <fullName evidence="2">Hypothetical_protein</fullName>
    </submittedName>
</protein>
<dbReference type="Proteomes" id="UP001642409">
    <property type="component" value="Unassembled WGS sequence"/>
</dbReference>
<evidence type="ECO:0000313" key="1">
    <source>
        <dbReference type="EMBL" id="CAI9924094.1"/>
    </source>
</evidence>
<evidence type="ECO:0000313" key="2">
    <source>
        <dbReference type="EMBL" id="CAL6023383.1"/>
    </source>
</evidence>
<comment type="caution">
    <text evidence="1">The sequence shown here is derived from an EMBL/GenBank/DDBJ whole genome shotgun (WGS) entry which is preliminary data.</text>
</comment>
<evidence type="ECO:0000313" key="3">
    <source>
        <dbReference type="Proteomes" id="UP001642409"/>
    </source>
</evidence>
<proteinExistence type="predicted"/>
<keyword evidence="3" id="KW-1185">Reference proteome</keyword>
<name>A0AA86NRW1_9EUKA</name>
<dbReference type="EMBL" id="CATOUU010000302">
    <property type="protein sequence ID" value="CAI9924094.1"/>
    <property type="molecule type" value="Genomic_DNA"/>
</dbReference>
<reference evidence="2 3" key="2">
    <citation type="submission" date="2024-07" db="EMBL/GenBank/DDBJ databases">
        <authorList>
            <person name="Akdeniz Z."/>
        </authorList>
    </citation>
    <scope>NUCLEOTIDE SEQUENCE [LARGE SCALE GENOMIC DNA]</scope>
</reference>
<organism evidence="1">
    <name type="scientific">Hexamita inflata</name>
    <dbReference type="NCBI Taxonomy" id="28002"/>
    <lineage>
        <taxon>Eukaryota</taxon>
        <taxon>Metamonada</taxon>
        <taxon>Diplomonadida</taxon>
        <taxon>Hexamitidae</taxon>
        <taxon>Hexamitinae</taxon>
        <taxon>Hexamita</taxon>
    </lineage>
</organism>
<sequence length="101" mass="11558">MTYVLNSSAVNCIKPYEQFIGDTDYVITTLIITDSQNTIQFDFNSTSKEIRQTNVWLECQYDIQGEQACVNKIKILKTYNSPQGLIQRSYMKGDTIVVCSK</sequence>
<accession>A0AA86NRW1</accession>
<gene>
    <name evidence="1" type="ORF">HINF_LOCUS11739</name>
    <name evidence="2" type="ORF">HINF_LOCUS29107</name>
</gene>
<dbReference type="EMBL" id="CAXDID020000093">
    <property type="protein sequence ID" value="CAL6023383.1"/>
    <property type="molecule type" value="Genomic_DNA"/>
</dbReference>
<dbReference type="AlphaFoldDB" id="A0AA86NRW1"/>